<feature type="binding site" evidence="5">
    <location>
        <position position="152"/>
    </location>
    <ligand>
        <name>Fe cation</name>
        <dbReference type="ChEBI" id="CHEBI:24875"/>
    </ligand>
</feature>
<keyword evidence="3 5" id="KW-0378">Hydrolase</keyword>
<proteinExistence type="inferred from homology"/>
<evidence type="ECO:0000256" key="5">
    <source>
        <dbReference type="HAMAP-Rule" id="MF_00163"/>
    </source>
</evidence>
<dbReference type="KEGG" id="ncb:C0V82_15780"/>
<reference evidence="6 7" key="1">
    <citation type="submission" date="2017-12" db="EMBL/GenBank/DDBJ databases">
        <title>Genomes of bacteria within cyanobacterial aggregates.</title>
        <authorList>
            <person name="Cai H."/>
        </authorList>
    </citation>
    <scope>NUCLEOTIDE SEQUENCE [LARGE SCALE GENOMIC DNA]</scope>
    <source>
        <strain evidence="6 7">TH16</strain>
    </source>
</reference>
<dbReference type="EMBL" id="CP025611">
    <property type="protein sequence ID" value="AUN31539.1"/>
    <property type="molecule type" value="Genomic_DNA"/>
</dbReference>
<evidence type="ECO:0000256" key="3">
    <source>
        <dbReference type="ARBA" id="ARBA00022801"/>
    </source>
</evidence>
<dbReference type="Proteomes" id="UP000234752">
    <property type="component" value="Chromosome eg_1"/>
</dbReference>
<dbReference type="SUPFAM" id="SSF56420">
    <property type="entry name" value="Peptide deformylase"/>
    <property type="match status" value="1"/>
</dbReference>
<gene>
    <name evidence="5 6" type="primary">def</name>
    <name evidence="6" type="ORF">C0V82_15780</name>
</gene>
<keyword evidence="4 5" id="KW-0648">Protein biosynthesis</keyword>
<comment type="function">
    <text evidence="5">Removes the formyl group from the N-terminal Met of newly synthesized proteins. Requires at least a dipeptide for an efficient rate of reaction. N-terminal L-methionine is a prerequisite for activity but the enzyme has broad specificity at other positions.</text>
</comment>
<comment type="catalytic activity">
    <reaction evidence="5">
        <text>N-terminal N-formyl-L-methionyl-[peptide] + H2O = N-terminal L-methionyl-[peptide] + formate</text>
        <dbReference type="Rhea" id="RHEA:24420"/>
        <dbReference type="Rhea" id="RHEA-COMP:10639"/>
        <dbReference type="Rhea" id="RHEA-COMP:10640"/>
        <dbReference type="ChEBI" id="CHEBI:15377"/>
        <dbReference type="ChEBI" id="CHEBI:15740"/>
        <dbReference type="ChEBI" id="CHEBI:49298"/>
        <dbReference type="ChEBI" id="CHEBI:64731"/>
        <dbReference type="EC" id="3.5.1.88"/>
    </reaction>
</comment>
<dbReference type="HAMAP" id="MF_00163">
    <property type="entry name" value="Pep_deformylase"/>
    <property type="match status" value="1"/>
</dbReference>
<name>A0A2K9NEM3_9PROT</name>
<dbReference type="PANTHER" id="PTHR10458:SF22">
    <property type="entry name" value="PEPTIDE DEFORMYLASE"/>
    <property type="match status" value="1"/>
</dbReference>
<dbReference type="PANTHER" id="PTHR10458">
    <property type="entry name" value="PEPTIDE DEFORMYLASE"/>
    <property type="match status" value="1"/>
</dbReference>
<keyword evidence="7" id="KW-1185">Reference proteome</keyword>
<feature type="binding site" evidence="5">
    <location>
        <position position="148"/>
    </location>
    <ligand>
        <name>Fe cation</name>
        <dbReference type="ChEBI" id="CHEBI:24875"/>
    </ligand>
</feature>
<dbReference type="OrthoDB" id="9804313at2"/>
<dbReference type="NCBIfam" id="NF001159">
    <property type="entry name" value="PRK00150.1-3"/>
    <property type="match status" value="1"/>
</dbReference>
<evidence type="ECO:0000256" key="2">
    <source>
        <dbReference type="ARBA" id="ARBA00022723"/>
    </source>
</evidence>
<dbReference type="GO" id="GO:0006412">
    <property type="term" value="P:translation"/>
    <property type="evidence" value="ECO:0007669"/>
    <property type="project" value="UniProtKB-UniRule"/>
</dbReference>
<dbReference type="InterPro" id="IPR036821">
    <property type="entry name" value="Peptide_deformylase_sf"/>
</dbReference>
<evidence type="ECO:0000313" key="6">
    <source>
        <dbReference type="EMBL" id="AUN31539.1"/>
    </source>
</evidence>
<dbReference type="PRINTS" id="PR01576">
    <property type="entry name" value="PDEFORMYLASE"/>
</dbReference>
<dbReference type="FunFam" id="3.90.45.10:FF:000003">
    <property type="entry name" value="Peptide deformylase"/>
    <property type="match status" value="1"/>
</dbReference>
<evidence type="ECO:0000256" key="1">
    <source>
        <dbReference type="ARBA" id="ARBA00010759"/>
    </source>
</evidence>
<comment type="similarity">
    <text evidence="1 5">Belongs to the polypeptide deformylase family.</text>
</comment>
<evidence type="ECO:0000313" key="7">
    <source>
        <dbReference type="Proteomes" id="UP000234752"/>
    </source>
</evidence>
<dbReference type="AlphaFoldDB" id="A0A2K9NEM3"/>
<sequence>MAVLPIVRMGNPVLRRVADPIPVPVAGGFDDGLRQLAADMVETMFDAPGIGLAAPQIDVSRRIIVFRVPPERATGDQGDAPMGPQVLINPEFVPLGAETVLGWEGCLSIPGLRGVVPRYRRIRYRGYDLDGNLVEREAANTHARVIQHELDHLDAVLYLDRMESMATLTYMEEQKFFGPDVLASR</sequence>
<accession>A0A2K9NEM3</accession>
<dbReference type="PIRSF" id="PIRSF004749">
    <property type="entry name" value="Pep_def"/>
    <property type="match status" value="1"/>
</dbReference>
<dbReference type="EC" id="3.5.1.88" evidence="5"/>
<protein>
    <recommendedName>
        <fullName evidence="5">Peptide deformylase</fullName>
        <shortName evidence="5">PDF</shortName>
        <ecNumber evidence="5">3.5.1.88</ecNumber>
    </recommendedName>
    <alternativeName>
        <fullName evidence="5">Polypeptide deformylase</fullName>
    </alternativeName>
</protein>
<keyword evidence="5" id="KW-0408">Iron</keyword>
<dbReference type="InterPro" id="IPR023635">
    <property type="entry name" value="Peptide_deformylase"/>
</dbReference>
<organism evidence="6 7">
    <name type="scientific">Niveispirillum cyanobacteriorum</name>
    <dbReference type="NCBI Taxonomy" id="1612173"/>
    <lineage>
        <taxon>Bacteria</taxon>
        <taxon>Pseudomonadati</taxon>
        <taxon>Pseudomonadota</taxon>
        <taxon>Alphaproteobacteria</taxon>
        <taxon>Rhodospirillales</taxon>
        <taxon>Azospirillaceae</taxon>
        <taxon>Niveispirillum</taxon>
    </lineage>
</organism>
<dbReference type="NCBIfam" id="TIGR00079">
    <property type="entry name" value="pept_deformyl"/>
    <property type="match status" value="1"/>
</dbReference>
<dbReference type="Pfam" id="PF01327">
    <property type="entry name" value="Pep_deformylase"/>
    <property type="match status" value="1"/>
</dbReference>
<dbReference type="CDD" id="cd00487">
    <property type="entry name" value="Pep_deformylase"/>
    <property type="match status" value="1"/>
</dbReference>
<dbReference type="GO" id="GO:0046872">
    <property type="term" value="F:metal ion binding"/>
    <property type="evidence" value="ECO:0007669"/>
    <property type="project" value="UniProtKB-KW"/>
</dbReference>
<comment type="cofactor">
    <cofactor evidence="5">
        <name>Fe(2+)</name>
        <dbReference type="ChEBI" id="CHEBI:29033"/>
    </cofactor>
    <text evidence="5">Binds 1 Fe(2+) ion.</text>
</comment>
<evidence type="ECO:0000256" key="4">
    <source>
        <dbReference type="ARBA" id="ARBA00022917"/>
    </source>
</evidence>
<keyword evidence="2 5" id="KW-0479">Metal-binding</keyword>
<feature type="binding site" evidence="5">
    <location>
        <position position="106"/>
    </location>
    <ligand>
        <name>Fe cation</name>
        <dbReference type="ChEBI" id="CHEBI:24875"/>
    </ligand>
</feature>
<dbReference type="RefSeq" id="WP_102113115.1">
    <property type="nucleotide sequence ID" value="NZ_BMGN01000005.1"/>
</dbReference>
<feature type="active site" evidence="5">
    <location>
        <position position="149"/>
    </location>
</feature>
<dbReference type="GO" id="GO:0042586">
    <property type="term" value="F:peptide deformylase activity"/>
    <property type="evidence" value="ECO:0007669"/>
    <property type="project" value="UniProtKB-UniRule"/>
</dbReference>
<dbReference type="Gene3D" id="3.90.45.10">
    <property type="entry name" value="Peptide deformylase"/>
    <property type="match status" value="1"/>
</dbReference>